<evidence type="ECO:0000313" key="2">
    <source>
        <dbReference type="EMBL" id="VAW82389.1"/>
    </source>
</evidence>
<dbReference type="Gene3D" id="3.40.50.1820">
    <property type="entry name" value="alpha/beta hydrolase"/>
    <property type="match status" value="1"/>
</dbReference>
<proteinExistence type="predicted"/>
<dbReference type="InterPro" id="IPR022742">
    <property type="entry name" value="Hydrolase_4"/>
</dbReference>
<dbReference type="EMBL" id="UOFK01000314">
    <property type="protein sequence ID" value="VAW82389.1"/>
    <property type="molecule type" value="Genomic_DNA"/>
</dbReference>
<gene>
    <name evidence="2" type="ORF">MNBD_GAMMA13-1762</name>
</gene>
<evidence type="ECO:0000259" key="1">
    <source>
        <dbReference type="Pfam" id="PF12146"/>
    </source>
</evidence>
<keyword evidence="2" id="KW-0378">Hydrolase</keyword>
<dbReference type="Pfam" id="PF12146">
    <property type="entry name" value="Hydrolase_4"/>
    <property type="match status" value="1"/>
</dbReference>
<dbReference type="GO" id="GO:0004622">
    <property type="term" value="F:phosphatidylcholine lysophospholipase activity"/>
    <property type="evidence" value="ECO:0007669"/>
    <property type="project" value="UniProtKB-EC"/>
</dbReference>
<dbReference type="EC" id="3.1.1.5" evidence="2"/>
<dbReference type="SUPFAM" id="SSF53474">
    <property type="entry name" value="alpha/beta-Hydrolases"/>
    <property type="match status" value="1"/>
</dbReference>
<dbReference type="InterPro" id="IPR029058">
    <property type="entry name" value="AB_hydrolase_fold"/>
</dbReference>
<name>A0A3B0Z7Z7_9ZZZZ</name>
<dbReference type="AlphaFoldDB" id="A0A3B0Z7Z7"/>
<reference evidence="2" key="1">
    <citation type="submission" date="2018-06" db="EMBL/GenBank/DDBJ databases">
        <authorList>
            <person name="Zhirakovskaya E."/>
        </authorList>
    </citation>
    <scope>NUCLEOTIDE SEQUENCE</scope>
</reference>
<sequence length="337" mass="37939">MARARTDLKGEQDAWIIAGNSPFVLEPASPTQRAILMVHGLTDAPYAVRDLAQFFQNQGFYVLAMQLPGHGTRPGDLLNIRWQDWLRAHQQQLELLASRFEQVYAMGFSAGAALSLCQSILNPKLRGLFLFSPAIRVSPLARLARAFAYAGKQSPRMAWFDVQPDTDPFKYESLTNHSIAEVYALTWATQRLGEIGERRVPVFVAASEQDATLDSQATLDWFAGLIGPRKLLYYTTGSPSLPDYAKRVSSVFPDQHIQSFSHTSIIQSPENPHYGQRGSQRVCTHYYHTDPLKYARCRAGEEDCLGEMFQETAGCRVIRRLAYNPLYEGLLDEISQF</sequence>
<feature type="domain" description="Serine aminopeptidase S33" evidence="1">
    <location>
        <begin position="31"/>
        <end position="189"/>
    </location>
</feature>
<protein>
    <submittedName>
        <fullName evidence="2">Lysophospholipase</fullName>
        <ecNumber evidence="2">3.1.1.5</ecNumber>
    </submittedName>
</protein>
<organism evidence="2">
    <name type="scientific">hydrothermal vent metagenome</name>
    <dbReference type="NCBI Taxonomy" id="652676"/>
    <lineage>
        <taxon>unclassified sequences</taxon>
        <taxon>metagenomes</taxon>
        <taxon>ecological metagenomes</taxon>
    </lineage>
</organism>
<feature type="non-terminal residue" evidence="2">
    <location>
        <position position="337"/>
    </location>
</feature>
<accession>A0A3B0Z7Z7</accession>